<dbReference type="Gene3D" id="1.10.287.470">
    <property type="entry name" value="Helix hairpin bin"/>
    <property type="match status" value="1"/>
</dbReference>
<dbReference type="Pfam" id="PF25944">
    <property type="entry name" value="Beta-barrel_RND"/>
    <property type="match status" value="1"/>
</dbReference>
<feature type="domain" description="Multidrug resistance protein MdtA-like barrel-sandwich hybrid" evidence="6">
    <location>
        <begin position="63"/>
        <end position="200"/>
    </location>
</feature>
<dbReference type="PANTHER" id="PTHR30158">
    <property type="entry name" value="ACRA/E-RELATED COMPONENT OF DRUG EFFLUX TRANSPORTER"/>
    <property type="match status" value="1"/>
</dbReference>
<evidence type="ECO:0000313" key="9">
    <source>
        <dbReference type="EMBL" id="MDN3688497.1"/>
    </source>
</evidence>
<evidence type="ECO:0000259" key="6">
    <source>
        <dbReference type="Pfam" id="PF25917"/>
    </source>
</evidence>
<dbReference type="Gene3D" id="2.40.30.170">
    <property type="match status" value="1"/>
</dbReference>
<dbReference type="EMBL" id="JAUFQS010000010">
    <property type="protein sequence ID" value="MDN3688497.1"/>
    <property type="molecule type" value="Genomic_DNA"/>
</dbReference>
<sequence>MKKVIRNSFVPLFALATLISGCGGSGSQTPAAPPPASVSSYEVISKPVTGLDTYPATLVAVKEVEIRPQVSGYITQIFAKDGQKVSRGQKLYEIDRSKYLAARNQAEASLASAKANLARVEKDVDRYQRLDQEEAIARQVLDNARAELLTAEAQVQAAEAQVASTGTDLKYTVIRAPFDGQVGISQVRVGGQVSPGQPLLNTISSSGPIQVDFVINEKEIPRFNRLMNSESSPDSLFTLRLGDESVYPYTGKLVAMDRAVGRQSGTLNVRVEFPNPEGMLVPGMTTTLQVLNQDYGNQLVIPYKSVTEQMGEYFVYVIASDSTVSQQTLQLGTVIGPEVVVREGLDTGQTIVVEGIQKLRQGAKVRIQ</sequence>
<dbReference type="Pfam" id="PF25917">
    <property type="entry name" value="BSH_RND"/>
    <property type="match status" value="1"/>
</dbReference>
<accession>A0ABT8C8U9</accession>
<evidence type="ECO:0000313" key="10">
    <source>
        <dbReference type="Proteomes" id="UP001236663"/>
    </source>
</evidence>
<evidence type="ECO:0000256" key="3">
    <source>
        <dbReference type="SAM" id="Coils"/>
    </source>
</evidence>
<feature type="coiled-coil region" evidence="3">
    <location>
        <begin position="103"/>
        <end position="161"/>
    </location>
</feature>
<evidence type="ECO:0000256" key="4">
    <source>
        <dbReference type="SAM" id="SignalP"/>
    </source>
</evidence>
<evidence type="ECO:0000256" key="2">
    <source>
        <dbReference type="ARBA" id="ARBA00009477"/>
    </source>
</evidence>
<dbReference type="Proteomes" id="UP001236663">
    <property type="component" value="Unassembled WGS sequence"/>
</dbReference>
<protein>
    <submittedName>
        <fullName evidence="9">Efflux RND transporter periplasmic adaptor subunit</fullName>
    </submittedName>
</protein>
<dbReference type="InterPro" id="IPR058624">
    <property type="entry name" value="MdtA-like_HH"/>
</dbReference>
<evidence type="ECO:0000259" key="7">
    <source>
        <dbReference type="Pfam" id="PF25944"/>
    </source>
</evidence>
<comment type="caution">
    <text evidence="9">The sequence shown here is derived from an EMBL/GenBank/DDBJ whole genome shotgun (WGS) entry which is preliminary data.</text>
</comment>
<dbReference type="NCBIfam" id="TIGR01730">
    <property type="entry name" value="RND_mfp"/>
    <property type="match status" value="1"/>
</dbReference>
<evidence type="ECO:0000256" key="1">
    <source>
        <dbReference type="ARBA" id="ARBA00004196"/>
    </source>
</evidence>
<organism evidence="9 10">
    <name type="scientific">Cyclobacterium jeungdonense</name>
    <dbReference type="NCBI Taxonomy" id="708087"/>
    <lineage>
        <taxon>Bacteria</taxon>
        <taxon>Pseudomonadati</taxon>
        <taxon>Bacteroidota</taxon>
        <taxon>Cytophagia</taxon>
        <taxon>Cytophagales</taxon>
        <taxon>Cyclobacteriaceae</taxon>
        <taxon>Cyclobacterium</taxon>
    </lineage>
</organism>
<feature type="domain" description="Multidrug resistance protein MdtA-like alpha-helical hairpin" evidence="5">
    <location>
        <begin position="104"/>
        <end position="172"/>
    </location>
</feature>
<dbReference type="Pfam" id="PF25876">
    <property type="entry name" value="HH_MFP_RND"/>
    <property type="match status" value="1"/>
</dbReference>
<keyword evidence="10" id="KW-1185">Reference proteome</keyword>
<gene>
    <name evidence="9" type="ORF">QWZ15_11705</name>
</gene>
<keyword evidence="4" id="KW-0732">Signal</keyword>
<dbReference type="Gene3D" id="2.40.50.100">
    <property type="match status" value="1"/>
</dbReference>
<feature type="signal peptide" evidence="4">
    <location>
        <begin position="1"/>
        <end position="22"/>
    </location>
</feature>
<dbReference type="InterPro" id="IPR058626">
    <property type="entry name" value="MdtA-like_b-barrel"/>
</dbReference>
<dbReference type="Pfam" id="PF25967">
    <property type="entry name" value="RND-MFP_C"/>
    <property type="match status" value="1"/>
</dbReference>
<keyword evidence="3" id="KW-0175">Coiled coil</keyword>
<feature type="domain" description="Multidrug resistance protein MdtA-like beta-barrel" evidence="7">
    <location>
        <begin position="208"/>
        <end position="290"/>
    </location>
</feature>
<dbReference type="PROSITE" id="PS51257">
    <property type="entry name" value="PROKAR_LIPOPROTEIN"/>
    <property type="match status" value="1"/>
</dbReference>
<comment type="subcellular location">
    <subcellularLocation>
        <location evidence="1">Cell envelope</location>
    </subcellularLocation>
</comment>
<dbReference type="Gene3D" id="2.40.420.20">
    <property type="match status" value="1"/>
</dbReference>
<dbReference type="InterPro" id="IPR006143">
    <property type="entry name" value="RND_pump_MFP"/>
</dbReference>
<dbReference type="InterPro" id="IPR058627">
    <property type="entry name" value="MdtA-like_C"/>
</dbReference>
<dbReference type="SUPFAM" id="SSF111369">
    <property type="entry name" value="HlyD-like secretion proteins"/>
    <property type="match status" value="1"/>
</dbReference>
<feature type="domain" description="Multidrug resistance protein MdtA-like C-terminal permuted SH3" evidence="8">
    <location>
        <begin position="297"/>
        <end position="358"/>
    </location>
</feature>
<comment type="similarity">
    <text evidence="2">Belongs to the membrane fusion protein (MFP) (TC 8.A.1) family.</text>
</comment>
<dbReference type="RefSeq" id="WP_163386813.1">
    <property type="nucleotide sequence ID" value="NZ_JAUFQS010000010.1"/>
</dbReference>
<evidence type="ECO:0000259" key="5">
    <source>
        <dbReference type="Pfam" id="PF25876"/>
    </source>
</evidence>
<proteinExistence type="inferred from homology"/>
<reference evidence="10" key="1">
    <citation type="journal article" date="2019" name="Int. J. Syst. Evol. Microbiol.">
        <title>The Global Catalogue of Microorganisms (GCM) 10K type strain sequencing project: providing services to taxonomists for standard genome sequencing and annotation.</title>
        <authorList>
            <consortium name="The Broad Institute Genomics Platform"/>
            <consortium name="The Broad Institute Genome Sequencing Center for Infectious Disease"/>
            <person name="Wu L."/>
            <person name="Ma J."/>
        </authorList>
    </citation>
    <scope>NUCLEOTIDE SEQUENCE [LARGE SCALE GENOMIC DNA]</scope>
    <source>
        <strain evidence="10">CECT 7706</strain>
    </source>
</reference>
<feature type="chain" id="PRO_5046272878" evidence="4">
    <location>
        <begin position="23"/>
        <end position="368"/>
    </location>
</feature>
<name>A0ABT8C8U9_9BACT</name>
<dbReference type="InterPro" id="IPR058625">
    <property type="entry name" value="MdtA-like_BSH"/>
</dbReference>
<evidence type="ECO:0000259" key="8">
    <source>
        <dbReference type="Pfam" id="PF25967"/>
    </source>
</evidence>